<reference evidence="4" key="1">
    <citation type="journal article" date="2014" name="Int. J. Syst. Evol. Microbiol.">
        <title>Complete genome sequence of Corynebacterium casei LMG S-19264T (=DSM 44701T), isolated from a smear-ripened cheese.</title>
        <authorList>
            <consortium name="US DOE Joint Genome Institute (JGI-PGF)"/>
            <person name="Walter F."/>
            <person name="Albersmeier A."/>
            <person name="Kalinowski J."/>
            <person name="Ruckert C."/>
        </authorList>
    </citation>
    <scope>NUCLEOTIDE SEQUENCE</scope>
    <source>
        <strain evidence="4">KCTC 42590</strain>
    </source>
</reference>
<dbReference type="SMART" id="SM00448">
    <property type="entry name" value="REC"/>
    <property type="match status" value="1"/>
</dbReference>
<dbReference type="GO" id="GO:0000160">
    <property type="term" value="P:phosphorelay signal transduction system"/>
    <property type="evidence" value="ECO:0007669"/>
    <property type="project" value="InterPro"/>
</dbReference>
<dbReference type="PROSITE" id="PS50110">
    <property type="entry name" value="RESPONSE_REGULATORY"/>
    <property type="match status" value="1"/>
</dbReference>
<evidence type="ECO:0000313" key="4">
    <source>
        <dbReference type="EMBL" id="GHF24692.1"/>
    </source>
</evidence>
<evidence type="ECO:0000313" key="5">
    <source>
        <dbReference type="Proteomes" id="UP000630923"/>
    </source>
</evidence>
<keyword evidence="5" id="KW-1185">Reference proteome</keyword>
<accession>A0A919E8A7</accession>
<dbReference type="Pfam" id="PF00072">
    <property type="entry name" value="Response_reg"/>
    <property type="match status" value="1"/>
</dbReference>
<evidence type="ECO:0000259" key="3">
    <source>
        <dbReference type="PROSITE" id="PS50110"/>
    </source>
</evidence>
<sequence>MTRRSGTVLLVDDEPVVLRMQAAGVRQFGFEALIAENVDEALSTLKSCEVDLIVSDVQMPGKGGFDLAHIVTDEGLKYMPFVFLTGYDDLEIVRNGLRYGGDDFIIKGKSIDHVRRRIAFWMASGFRELPPDLRRRALAAANALRGDTGTSVEHLIVTNDSIGVSVGALLKAEIKSLPPTYGKRMIERICILGRASKLVIEQCTEAGDFVRFPDYVYRSIVELGYPWSNDLAPLLRYFDALAADKRFLEAGVKQLSLCEEYEWFQGDEG</sequence>
<dbReference type="AlphaFoldDB" id="A0A919E8A7"/>
<keyword evidence="1 2" id="KW-0597">Phosphoprotein</keyword>
<dbReference type="Proteomes" id="UP000630923">
    <property type="component" value="Unassembled WGS sequence"/>
</dbReference>
<organism evidence="4 5">
    <name type="scientific">Kordiimonas sediminis</name>
    <dbReference type="NCBI Taxonomy" id="1735581"/>
    <lineage>
        <taxon>Bacteria</taxon>
        <taxon>Pseudomonadati</taxon>
        <taxon>Pseudomonadota</taxon>
        <taxon>Alphaproteobacteria</taxon>
        <taxon>Kordiimonadales</taxon>
        <taxon>Kordiimonadaceae</taxon>
        <taxon>Kordiimonas</taxon>
    </lineage>
</organism>
<gene>
    <name evidence="4" type="ORF">GCM10017044_19220</name>
</gene>
<dbReference type="RefSeq" id="WP_191252373.1">
    <property type="nucleotide sequence ID" value="NZ_BNCI01000002.1"/>
</dbReference>
<dbReference type="InterPro" id="IPR011006">
    <property type="entry name" value="CheY-like_superfamily"/>
</dbReference>
<proteinExistence type="predicted"/>
<dbReference type="PANTHER" id="PTHR44591">
    <property type="entry name" value="STRESS RESPONSE REGULATOR PROTEIN 1"/>
    <property type="match status" value="1"/>
</dbReference>
<dbReference type="InterPro" id="IPR001789">
    <property type="entry name" value="Sig_transdc_resp-reg_receiver"/>
</dbReference>
<dbReference type="InterPro" id="IPR050595">
    <property type="entry name" value="Bact_response_regulator"/>
</dbReference>
<dbReference type="EMBL" id="BNCI01000002">
    <property type="protein sequence ID" value="GHF24692.1"/>
    <property type="molecule type" value="Genomic_DNA"/>
</dbReference>
<protein>
    <recommendedName>
        <fullName evidence="3">Response regulatory domain-containing protein</fullName>
    </recommendedName>
</protein>
<dbReference type="Gene3D" id="3.40.50.2300">
    <property type="match status" value="1"/>
</dbReference>
<evidence type="ECO:0000256" key="2">
    <source>
        <dbReference type="PROSITE-ProRule" id="PRU00169"/>
    </source>
</evidence>
<dbReference type="PANTHER" id="PTHR44591:SF3">
    <property type="entry name" value="RESPONSE REGULATORY DOMAIN-CONTAINING PROTEIN"/>
    <property type="match status" value="1"/>
</dbReference>
<feature type="modified residue" description="4-aspartylphosphate" evidence="2">
    <location>
        <position position="56"/>
    </location>
</feature>
<feature type="domain" description="Response regulatory" evidence="3">
    <location>
        <begin position="7"/>
        <end position="122"/>
    </location>
</feature>
<dbReference type="CDD" id="cd00156">
    <property type="entry name" value="REC"/>
    <property type="match status" value="1"/>
</dbReference>
<reference evidence="4" key="2">
    <citation type="submission" date="2020-09" db="EMBL/GenBank/DDBJ databases">
        <authorList>
            <person name="Sun Q."/>
            <person name="Kim S."/>
        </authorList>
    </citation>
    <scope>NUCLEOTIDE SEQUENCE</scope>
    <source>
        <strain evidence="4">KCTC 42590</strain>
    </source>
</reference>
<dbReference type="SUPFAM" id="SSF52172">
    <property type="entry name" value="CheY-like"/>
    <property type="match status" value="1"/>
</dbReference>
<name>A0A919E8A7_9PROT</name>
<comment type="caution">
    <text evidence="4">The sequence shown here is derived from an EMBL/GenBank/DDBJ whole genome shotgun (WGS) entry which is preliminary data.</text>
</comment>
<evidence type="ECO:0000256" key="1">
    <source>
        <dbReference type="ARBA" id="ARBA00022553"/>
    </source>
</evidence>